<evidence type="ECO:0000256" key="1">
    <source>
        <dbReference type="SAM" id="Phobius"/>
    </source>
</evidence>
<sequence>MSNCLKAREAFPKETRDPCLGYEKYYLIFYHGVSKLSEQRTMVTRKIHLSRIPECKREPLIKSLCFTRKAFLDSISNIMQSKHKSIQDQITKRPSFSLYSRQSIIRLFLLNNLLHFLRYILLLFYFKKFNHFLWFIPTNIIF</sequence>
<protein>
    <submittedName>
        <fullName evidence="2">Uncharacterized protein</fullName>
    </submittedName>
</protein>
<keyword evidence="3" id="KW-1185">Reference proteome</keyword>
<dbReference type="AlphaFoldDB" id="A0AA89BIS2"/>
<comment type="caution">
    <text evidence="2">The sequence shown here is derived from an EMBL/GenBank/DDBJ whole genome shotgun (WGS) entry which is preliminary data.</text>
</comment>
<dbReference type="Proteomes" id="UP001188597">
    <property type="component" value="Unassembled WGS sequence"/>
</dbReference>
<reference evidence="2" key="1">
    <citation type="submission" date="2022-12" db="EMBL/GenBank/DDBJ databases">
        <title>Draft genome assemblies for two species of Escallonia (Escalloniales).</title>
        <authorList>
            <person name="Chanderbali A."/>
            <person name="Dervinis C."/>
            <person name="Anghel I."/>
            <person name="Soltis D."/>
            <person name="Soltis P."/>
            <person name="Zapata F."/>
        </authorList>
    </citation>
    <scope>NUCLEOTIDE SEQUENCE</scope>
    <source>
        <strain evidence="2">UCBG64.0493</strain>
        <tissue evidence="2">Leaf</tissue>
    </source>
</reference>
<name>A0AA89BIS2_9ASTE</name>
<proteinExistence type="predicted"/>
<accession>A0AA89BIS2</accession>
<dbReference type="EMBL" id="JAVXUP010000238">
    <property type="protein sequence ID" value="KAK3033301.1"/>
    <property type="molecule type" value="Genomic_DNA"/>
</dbReference>
<keyword evidence="1" id="KW-0472">Membrane</keyword>
<evidence type="ECO:0000313" key="2">
    <source>
        <dbReference type="EMBL" id="KAK3033301.1"/>
    </source>
</evidence>
<evidence type="ECO:0000313" key="3">
    <source>
        <dbReference type="Proteomes" id="UP001188597"/>
    </source>
</evidence>
<feature type="transmembrane region" description="Helical" evidence="1">
    <location>
        <begin position="107"/>
        <end position="126"/>
    </location>
</feature>
<gene>
    <name evidence="2" type="ORF">RJ639_033769</name>
</gene>
<organism evidence="2 3">
    <name type="scientific">Escallonia herrerae</name>
    <dbReference type="NCBI Taxonomy" id="1293975"/>
    <lineage>
        <taxon>Eukaryota</taxon>
        <taxon>Viridiplantae</taxon>
        <taxon>Streptophyta</taxon>
        <taxon>Embryophyta</taxon>
        <taxon>Tracheophyta</taxon>
        <taxon>Spermatophyta</taxon>
        <taxon>Magnoliopsida</taxon>
        <taxon>eudicotyledons</taxon>
        <taxon>Gunneridae</taxon>
        <taxon>Pentapetalae</taxon>
        <taxon>asterids</taxon>
        <taxon>campanulids</taxon>
        <taxon>Escalloniales</taxon>
        <taxon>Escalloniaceae</taxon>
        <taxon>Escallonia</taxon>
    </lineage>
</organism>
<keyword evidence="1" id="KW-0812">Transmembrane</keyword>
<keyword evidence="1" id="KW-1133">Transmembrane helix</keyword>